<feature type="region of interest" description="Disordered" evidence="1">
    <location>
        <begin position="76"/>
        <end position="112"/>
    </location>
</feature>
<dbReference type="STRING" id="1231391.GCA_000308195_01769"/>
<keyword evidence="4" id="KW-1185">Reference proteome</keyword>
<evidence type="ECO:0000313" key="3">
    <source>
        <dbReference type="EMBL" id="PVY67984.1"/>
    </source>
</evidence>
<accession>A0A2U1CQ66</accession>
<evidence type="ECO:0008006" key="5">
    <source>
        <dbReference type="Google" id="ProtNLM"/>
    </source>
</evidence>
<protein>
    <recommendedName>
        <fullName evidence="5">Osmotically inducible lipoprotein OsmB</fullName>
    </recommendedName>
</protein>
<dbReference type="AlphaFoldDB" id="A0A2U1CQ66"/>
<reference evidence="3 4" key="1">
    <citation type="submission" date="2018-04" db="EMBL/GenBank/DDBJ databases">
        <title>Genomic Encyclopedia of Type Strains, Phase IV (KMG-IV): sequencing the most valuable type-strain genomes for metagenomic binning, comparative biology and taxonomic classification.</title>
        <authorList>
            <person name="Goeker M."/>
        </authorList>
    </citation>
    <scope>NUCLEOTIDE SEQUENCE [LARGE SCALE GENOMIC DNA]</scope>
    <source>
        <strain evidence="3 4">DSM 10065</strain>
    </source>
</reference>
<dbReference type="OrthoDB" id="8690358at2"/>
<evidence type="ECO:0000256" key="1">
    <source>
        <dbReference type="SAM" id="MobiDB-lite"/>
    </source>
</evidence>
<sequence>MNIRTNIARFGLVGLLALSMAGCANARDRKTDNTLIGAGLGAAAGAVISQGDPLYTIGGAAAGGLLGNILTEEPRYRGRDWNRGRNHYSGPPHRHVKRNHYKGHKHHHRHRH</sequence>
<keyword evidence="2" id="KW-0732">Signal</keyword>
<comment type="caution">
    <text evidence="3">The sequence shown here is derived from an EMBL/GenBank/DDBJ whole genome shotgun (WGS) entry which is preliminary data.</text>
</comment>
<gene>
    <name evidence="3" type="ORF">C7440_0370</name>
</gene>
<evidence type="ECO:0000313" key="4">
    <source>
        <dbReference type="Proteomes" id="UP000246145"/>
    </source>
</evidence>
<feature type="compositionally biased region" description="Basic residues" evidence="1">
    <location>
        <begin position="92"/>
        <end position="112"/>
    </location>
</feature>
<organism evidence="3 4">
    <name type="scientific">Pusillimonas noertemannii</name>
    <dbReference type="NCBI Taxonomy" id="305977"/>
    <lineage>
        <taxon>Bacteria</taxon>
        <taxon>Pseudomonadati</taxon>
        <taxon>Pseudomonadota</taxon>
        <taxon>Betaproteobacteria</taxon>
        <taxon>Burkholderiales</taxon>
        <taxon>Alcaligenaceae</taxon>
        <taxon>Pusillimonas</taxon>
    </lineage>
</organism>
<dbReference type="RefSeq" id="WP_017524127.1">
    <property type="nucleotide sequence ID" value="NZ_JACCEX010000001.1"/>
</dbReference>
<evidence type="ECO:0000256" key="2">
    <source>
        <dbReference type="SAM" id="SignalP"/>
    </source>
</evidence>
<feature type="chain" id="PRO_5015751036" description="Osmotically inducible lipoprotein OsmB" evidence="2">
    <location>
        <begin position="27"/>
        <end position="112"/>
    </location>
</feature>
<proteinExistence type="predicted"/>
<name>A0A2U1CQ66_9BURK</name>
<dbReference type="PROSITE" id="PS51257">
    <property type="entry name" value="PROKAR_LIPOPROTEIN"/>
    <property type="match status" value="1"/>
</dbReference>
<dbReference type="EMBL" id="QEKO01000001">
    <property type="protein sequence ID" value="PVY67984.1"/>
    <property type="molecule type" value="Genomic_DNA"/>
</dbReference>
<dbReference type="Proteomes" id="UP000246145">
    <property type="component" value="Unassembled WGS sequence"/>
</dbReference>
<feature type="signal peptide" evidence="2">
    <location>
        <begin position="1"/>
        <end position="26"/>
    </location>
</feature>